<evidence type="ECO:0000256" key="3">
    <source>
        <dbReference type="ARBA" id="ARBA00006731"/>
    </source>
</evidence>
<gene>
    <name evidence="8" type="primary">RTC5</name>
    <name evidence="8" type="ORF">TWF718_004109</name>
</gene>
<sequence>MGQSQSDEGRRSLSPDDLRHRLTHRLQKRTFTDLELYSFRDVFTSLANTSNDGTPYWSEDTLTRFLELPDALDVASLLYHATSVAAGFPFLSEGPGILEWEAVVRVVCVFTGRYRSVLRKGGGDAVRVWFRILAVHDRGGGGEPEGDGNANGKVIGEVNGGGDAHPSGRNDGNDDEGDNTSDDIFQIADPEDMDDENDDDELALAALEALDAIEVFKLAEKPASAAVKYVRRLDPKDLTHLVMLLLVIAPLDPQESLATYVERYSGEALVDLKRAAESVVRSMSIGGKPILWTGFSRSVKRSLPYLFDGFKPLYEHFLFSKRLNMNKDPTLHLPLTPPLLQHYGTILTPTILNQLSFFLKGETLWRRLRKLYIGSDDGFSMGMFEQKVFKWRAPTILLVSGSRMGPPTTSREKSFTDSLSPKRFPDSIESNDGTLTFGVYVDVMWKITHKECFGTPTTKIFQLHPIHEVFETSKAHSDYIYWNKSAGIGFGAPLPRIKAGDPVLHMNLGAVSLILDESLEFGVFTHSSSGGGAYHTSDLNVGGRNDDWQERFTIEEIEVWGVGGEEEAKEQARQWAWDEAEAMRRRNVQLGDDVEANRALLEMAGIIGGNRSGGSM</sequence>
<dbReference type="Proteomes" id="UP001313282">
    <property type="component" value="Unassembled WGS sequence"/>
</dbReference>
<feature type="domain" description="TLDc" evidence="7">
    <location>
        <begin position="345"/>
        <end position="563"/>
    </location>
</feature>
<evidence type="ECO:0000313" key="9">
    <source>
        <dbReference type="Proteomes" id="UP001313282"/>
    </source>
</evidence>
<dbReference type="InterPro" id="IPR006571">
    <property type="entry name" value="TLDc_dom"/>
</dbReference>
<feature type="region of interest" description="Disordered" evidence="6">
    <location>
        <begin position="140"/>
        <end position="198"/>
    </location>
</feature>
<comment type="function">
    <text evidence="1">May be involved in a process influencing telomere capping.</text>
</comment>
<evidence type="ECO:0000259" key="7">
    <source>
        <dbReference type="PROSITE" id="PS51886"/>
    </source>
</evidence>
<evidence type="ECO:0000256" key="2">
    <source>
        <dbReference type="ARBA" id="ARBA00004496"/>
    </source>
</evidence>
<dbReference type="GO" id="GO:0006979">
    <property type="term" value="P:response to oxidative stress"/>
    <property type="evidence" value="ECO:0007669"/>
    <property type="project" value="TreeGrafter"/>
</dbReference>
<comment type="subcellular location">
    <subcellularLocation>
        <location evidence="2">Cytoplasm</location>
    </subcellularLocation>
</comment>
<proteinExistence type="inferred from homology"/>
<dbReference type="GO" id="GO:0005634">
    <property type="term" value="C:nucleus"/>
    <property type="evidence" value="ECO:0007669"/>
    <property type="project" value="TreeGrafter"/>
</dbReference>
<name>A0AAN8MRS9_9PEZI</name>
<feature type="compositionally biased region" description="Acidic residues" evidence="6">
    <location>
        <begin position="189"/>
        <end position="198"/>
    </location>
</feature>
<dbReference type="AlphaFoldDB" id="A0AAN8MRS9"/>
<dbReference type="EMBL" id="JAVHNR010000002">
    <property type="protein sequence ID" value="KAK6350928.1"/>
    <property type="molecule type" value="Genomic_DNA"/>
</dbReference>
<comment type="caution">
    <text evidence="8">The sequence shown here is derived from an EMBL/GenBank/DDBJ whole genome shotgun (WGS) entry which is preliminary data.</text>
</comment>
<reference evidence="8 9" key="1">
    <citation type="submission" date="2019-10" db="EMBL/GenBank/DDBJ databases">
        <authorList>
            <person name="Palmer J.M."/>
        </authorList>
    </citation>
    <scope>NUCLEOTIDE SEQUENCE [LARGE SCALE GENOMIC DNA]</scope>
    <source>
        <strain evidence="8 9">TWF718</strain>
    </source>
</reference>
<dbReference type="GO" id="GO:0005737">
    <property type="term" value="C:cytoplasm"/>
    <property type="evidence" value="ECO:0007669"/>
    <property type="project" value="UniProtKB-SubCell"/>
</dbReference>
<evidence type="ECO:0000256" key="4">
    <source>
        <dbReference type="ARBA" id="ARBA00015163"/>
    </source>
</evidence>
<dbReference type="PROSITE" id="PS51886">
    <property type="entry name" value="TLDC"/>
    <property type="match status" value="1"/>
</dbReference>
<protein>
    <recommendedName>
        <fullName evidence="4">Restriction of telomere capping protein 5</fullName>
    </recommendedName>
</protein>
<dbReference type="SMART" id="SM00584">
    <property type="entry name" value="TLDc"/>
    <property type="match status" value="1"/>
</dbReference>
<keyword evidence="5" id="KW-0963">Cytoplasm</keyword>
<dbReference type="Pfam" id="PF07534">
    <property type="entry name" value="TLD"/>
    <property type="match status" value="1"/>
</dbReference>
<evidence type="ECO:0000256" key="6">
    <source>
        <dbReference type="SAM" id="MobiDB-lite"/>
    </source>
</evidence>
<dbReference type="PANTHER" id="PTHR23354:SF130">
    <property type="entry name" value="RESTRICTION OF TELOMERE CAPPING PROTEIN 5"/>
    <property type="match status" value="1"/>
</dbReference>
<organism evidence="8 9">
    <name type="scientific">Orbilia javanica</name>
    <dbReference type="NCBI Taxonomy" id="47235"/>
    <lineage>
        <taxon>Eukaryota</taxon>
        <taxon>Fungi</taxon>
        <taxon>Dikarya</taxon>
        <taxon>Ascomycota</taxon>
        <taxon>Pezizomycotina</taxon>
        <taxon>Orbiliomycetes</taxon>
        <taxon>Orbiliales</taxon>
        <taxon>Orbiliaceae</taxon>
        <taxon>Orbilia</taxon>
    </lineage>
</organism>
<dbReference type="PANTHER" id="PTHR23354">
    <property type="entry name" value="NUCLEOLAR PROTEIN 7/ESTROGEN RECEPTOR COACTIVATOR-RELATED"/>
    <property type="match status" value="1"/>
</dbReference>
<comment type="similarity">
    <text evidence="3">Belongs to the RTC5 family.</text>
</comment>
<evidence type="ECO:0000313" key="8">
    <source>
        <dbReference type="EMBL" id="KAK6350928.1"/>
    </source>
</evidence>
<keyword evidence="9" id="KW-1185">Reference proteome</keyword>
<evidence type="ECO:0000256" key="5">
    <source>
        <dbReference type="ARBA" id="ARBA00022490"/>
    </source>
</evidence>
<accession>A0AAN8MRS9</accession>
<evidence type="ECO:0000256" key="1">
    <source>
        <dbReference type="ARBA" id="ARBA00002738"/>
    </source>
</evidence>